<reference evidence="2 3" key="1">
    <citation type="submission" date="2019-03" db="EMBL/GenBank/DDBJ databases">
        <title>Genomic Encyclopedia of Type Strains, Phase IV (KMG-IV): sequencing the most valuable type-strain genomes for metagenomic binning, comparative biology and taxonomic classification.</title>
        <authorList>
            <person name="Goeker M."/>
        </authorList>
    </citation>
    <scope>NUCLEOTIDE SEQUENCE [LARGE SCALE GENOMIC DNA]</scope>
    <source>
        <strain evidence="2 3">DSM 22958</strain>
    </source>
</reference>
<dbReference type="InterPro" id="IPR010982">
    <property type="entry name" value="Lambda_DNA-bd_dom_sf"/>
</dbReference>
<protein>
    <recommendedName>
        <fullName evidence="1">HTH cro/C1-type domain-containing protein</fullName>
    </recommendedName>
</protein>
<evidence type="ECO:0000313" key="2">
    <source>
        <dbReference type="EMBL" id="TCO12374.1"/>
    </source>
</evidence>
<gene>
    <name evidence="2" type="ORF">EV666_10919</name>
</gene>
<dbReference type="AlphaFoldDB" id="A0A4R2GQW4"/>
<evidence type="ECO:0000259" key="1">
    <source>
        <dbReference type="SMART" id="SM00530"/>
    </source>
</evidence>
<name>A0A4R2GQW4_9HYPH</name>
<dbReference type="RefSeq" id="WP_132007413.1">
    <property type="nucleotide sequence ID" value="NZ_JBHUNN010000002.1"/>
</dbReference>
<accession>A0A4R2GQW4</accession>
<dbReference type="Gene3D" id="1.10.260.40">
    <property type="entry name" value="lambda repressor-like DNA-binding domains"/>
    <property type="match status" value="1"/>
</dbReference>
<sequence>MAADIALRAKLIRTDIGMDSASAMSKLLGMSPNAWKAIEDGRNLPSSETLLKLVDRGYDATWLLAGRGSMRLDVAGRASA</sequence>
<dbReference type="GO" id="GO:0003677">
    <property type="term" value="F:DNA binding"/>
    <property type="evidence" value="ECO:0007669"/>
    <property type="project" value="InterPro"/>
</dbReference>
<feature type="domain" description="HTH cro/C1-type" evidence="1">
    <location>
        <begin position="8"/>
        <end position="63"/>
    </location>
</feature>
<dbReference type="SMART" id="SM00530">
    <property type="entry name" value="HTH_XRE"/>
    <property type="match status" value="1"/>
</dbReference>
<dbReference type="Proteomes" id="UP000294881">
    <property type="component" value="Unassembled WGS sequence"/>
</dbReference>
<keyword evidence="3" id="KW-1185">Reference proteome</keyword>
<organism evidence="2 3">
    <name type="scientific">Camelimonas lactis</name>
    <dbReference type="NCBI Taxonomy" id="659006"/>
    <lineage>
        <taxon>Bacteria</taxon>
        <taxon>Pseudomonadati</taxon>
        <taxon>Pseudomonadota</taxon>
        <taxon>Alphaproteobacteria</taxon>
        <taxon>Hyphomicrobiales</taxon>
        <taxon>Chelatococcaceae</taxon>
        <taxon>Camelimonas</taxon>
    </lineage>
</organism>
<comment type="caution">
    <text evidence="2">The sequence shown here is derived from an EMBL/GenBank/DDBJ whole genome shotgun (WGS) entry which is preliminary data.</text>
</comment>
<proteinExistence type="predicted"/>
<dbReference type="OrthoDB" id="528805at2"/>
<dbReference type="InterPro" id="IPR001387">
    <property type="entry name" value="Cro/C1-type_HTH"/>
</dbReference>
<dbReference type="SUPFAM" id="SSF47413">
    <property type="entry name" value="lambda repressor-like DNA-binding domains"/>
    <property type="match status" value="1"/>
</dbReference>
<evidence type="ECO:0000313" key="3">
    <source>
        <dbReference type="Proteomes" id="UP000294881"/>
    </source>
</evidence>
<dbReference type="EMBL" id="SLWL01000009">
    <property type="protein sequence ID" value="TCO12374.1"/>
    <property type="molecule type" value="Genomic_DNA"/>
</dbReference>